<name>A0A1S8YPA3_9GAMM</name>
<feature type="region of interest" description="Disordered" evidence="1">
    <location>
        <begin position="46"/>
        <end position="79"/>
    </location>
</feature>
<dbReference type="Gene3D" id="1.10.530.10">
    <property type="match status" value="1"/>
</dbReference>
<evidence type="ECO:0000259" key="3">
    <source>
        <dbReference type="Pfam" id="PF13406"/>
    </source>
</evidence>
<dbReference type="AlphaFoldDB" id="A0A1S8YPA3"/>
<keyword evidence="2" id="KW-0732">Signal</keyword>
<feature type="domain" description="Transglycosylase SLT" evidence="3">
    <location>
        <begin position="86"/>
        <end position="377"/>
    </location>
</feature>
<dbReference type="Gene3D" id="1.10.8.350">
    <property type="entry name" value="Bacterial muramidase"/>
    <property type="match status" value="1"/>
</dbReference>
<feature type="compositionally biased region" description="Polar residues" evidence="1">
    <location>
        <begin position="63"/>
        <end position="77"/>
    </location>
</feature>
<comment type="caution">
    <text evidence="4">The sequence shown here is derived from an EMBL/GenBank/DDBJ whole genome shotgun (WGS) entry which is preliminary data.</text>
</comment>
<dbReference type="EMBL" id="MRUL01000004">
    <property type="protein sequence ID" value="OON40483.1"/>
    <property type="molecule type" value="Genomic_DNA"/>
</dbReference>
<feature type="chain" id="PRO_5012390928" evidence="2">
    <location>
        <begin position="28"/>
        <end position="390"/>
    </location>
</feature>
<gene>
    <name evidence="4" type="ORF">BTJ39_08735</name>
</gene>
<dbReference type="Pfam" id="PF13406">
    <property type="entry name" value="SLT_2"/>
    <property type="match status" value="1"/>
</dbReference>
<dbReference type="PANTHER" id="PTHR30163:SF8">
    <property type="entry name" value="LYTIC MUREIN TRANSGLYCOSYLASE"/>
    <property type="match status" value="1"/>
</dbReference>
<keyword evidence="5" id="KW-1185">Reference proteome</keyword>
<dbReference type="InterPro" id="IPR011970">
    <property type="entry name" value="MltB_2"/>
</dbReference>
<dbReference type="InterPro" id="IPR031304">
    <property type="entry name" value="SLT_2"/>
</dbReference>
<dbReference type="OrthoDB" id="9772911at2"/>
<dbReference type="FunFam" id="1.10.8.350:FF:000001">
    <property type="entry name" value="Lytic murein transglycosylase B"/>
    <property type="match status" value="1"/>
</dbReference>
<dbReference type="GO" id="GO:0009253">
    <property type="term" value="P:peptidoglycan catabolic process"/>
    <property type="evidence" value="ECO:0007669"/>
    <property type="project" value="TreeGrafter"/>
</dbReference>
<feature type="signal peptide" evidence="2">
    <location>
        <begin position="1"/>
        <end position="27"/>
    </location>
</feature>
<dbReference type="CDD" id="cd13399">
    <property type="entry name" value="Slt35-like"/>
    <property type="match status" value="1"/>
</dbReference>
<organism evidence="4 5">
    <name type="scientific">Izhakiella australiensis</name>
    <dbReference type="NCBI Taxonomy" id="1926881"/>
    <lineage>
        <taxon>Bacteria</taxon>
        <taxon>Pseudomonadati</taxon>
        <taxon>Pseudomonadota</taxon>
        <taxon>Gammaproteobacteria</taxon>
        <taxon>Enterobacterales</taxon>
        <taxon>Erwiniaceae</taxon>
        <taxon>Izhakiella</taxon>
    </lineage>
</organism>
<dbReference type="PANTHER" id="PTHR30163">
    <property type="entry name" value="MEMBRANE-BOUND LYTIC MUREIN TRANSGLYCOSYLASE B"/>
    <property type="match status" value="1"/>
</dbReference>
<dbReference type="STRING" id="1926881.BTJ39_08735"/>
<evidence type="ECO:0000313" key="5">
    <source>
        <dbReference type="Proteomes" id="UP000190667"/>
    </source>
</evidence>
<evidence type="ECO:0000256" key="2">
    <source>
        <dbReference type="SAM" id="SignalP"/>
    </source>
</evidence>
<dbReference type="InterPro" id="IPR023346">
    <property type="entry name" value="Lysozyme-like_dom_sf"/>
</dbReference>
<dbReference type="InterPro" id="IPR043426">
    <property type="entry name" value="MltB-like"/>
</dbReference>
<reference evidence="4 5" key="1">
    <citation type="submission" date="2016-12" db="EMBL/GenBank/DDBJ databases">
        <title>Izhakiella australiana sp. nov. of genus Izhakiella isolated from Australian desert.</title>
        <authorList>
            <person name="Ji M."/>
        </authorList>
    </citation>
    <scope>NUCLEOTIDE SEQUENCE [LARGE SCALE GENOMIC DNA]</scope>
    <source>
        <strain evidence="4 5">D4N98</strain>
    </source>
</reference>
<dbReference type="RefSeq" id="WP_078002296.1">
    <property type="nucleotide sequence ID" value="NZ_MRUL01000004.1"/>
</dbReference>
<dbReference type="Proteomes" id="UP000190667">
    <property type="component" value="Unassembled WGS sequence"/>
</dbReference>
<dbReference type="GO" id="GO:0008933">
    <property type="term" value="F:peptidoglycan lytic transglycosylase activity"/>
    <property type="evidence" value="ECO:0007669"/>
    <property type="project" value="TreeGrafter"/>
</dbReference>
<accession>A0A1S8YPA3</accession>
<dbReference type="SUPFAM" id="SSF53955">
    <property type="entry name" value="Lysozyme-like"/>
    <property type="match status" value="1"/>
</dbReference>
<protein>
    <submittedName>
        <fullName evidence="4">Lytic murein transglycosylase</fullName>
    </submittedName>
</protein>
<evidence type="ECO:0000313" key="4">
    <source>
        <dbReference type="EMBL" id="OON40483.1"/>
    </source>
</evidence>
<dbReference type="NCBIfam" id="TIGR02283">
    <property type="entry name" value="MltB_2"/>
    <property type="match status" value="1"/>
</dbReference>
<proteinExistence type="predicted"/>
<evidence type="ECO:0000256" key="1">
    <source>
        <dbReference type="SAM" id="MobiDB-lite"/>
    </source>
</evidence>
<sequence>MKSRKHNIIAIAALLALGSGLSQSTCADAGSAPAQEHLLNSASTTPAQGHLLNSADAPAKKPLSNSSPAQPSASTLAETGRDPAEFPAYVEQLKQQARQAGIDEQTITNGFIGVHFVDHAVTSDRNQPEKKFTLDDYLARIMTPERIEQGRENLGKYHQQLQQVAARYGVSPAYVVALWAMESRYGAIQGKEEVVSALATLAFEGRRERFFTDELLAALKIIQRQQISAAELKGSWAGAMGQSQFMPSSFLRYGADGDGDGKIDIWNNVDDVFASTANYLASQGWQAGERWGQQVSLPDSFDRQKAGTREGQGRTIAQWQAAGVTLSAPAPSPQQRAWIILPDDAQNRAFMVFDNFRTIMRWNRSYYFALSVGMMADVLAKPASAAADAP</sequence>